<dbReference type="GO" id="GO:0016301">
    <property type="term" value="F:kinase activity"/>
    <property type="evidence" value="ECO:0007669"/>
    <property type="project" value="UniProtKB-KW"/>
</dbReference>
<reference evidence="1 2" key="3">
    <citation type="submission" date="2019-11" db="EMBL/GenBank/DDBJ databases">
        <title>A de novo genome assembly of a pear dwarfing rootstock.</title>
        <authorList>
            <person name="Wang F."/>
            <person name="Wang J."/>
            <person name="Li S."/>
            <person name="Zhang Y."/>
            <person name="Fang M."/>
            <person name="Ma L."/>
            <person name="Zhao Y."/>
            <person name="Jiang S."/>
        </authorList>
    </citation>
    <scope>NUCLEOTIDE SEQUENCE [LARGE SCALE GENOMIC DNA]</scope>
    <source>
        <strain evidence="1">S2</strain>
        <tissue evidence="1">Leaf</tissue>
    </source>
</reference>
<keyword evidence="1" id="KW-0418">Kinase</keyword>
<keyword evidence="1" id="KW-0808">Transferase</keyword>
<dbReference type="EMBL" id="SMOL01000004">
    <property type="protein sequence ID" value="KAB2637080.1"/>
    <property type="molecule type" value="Genomic_DNA"/>
</dbReference>
<evidence type="ECO:0000313" key="1">
    <source>
        <dbReference type="EMBL" id="KAB2637080.1"/>
    </source>
</evidence>
<gene>
    <name evidence="1" type="ORF">D8674_027614</name>
</gene>
<comment type="caution">
    <text evidence="1">The sequence shown here is derived from an EMBL/GenBank/DDBJ whole genome shotgun (WGS) entry which is preliminary data.</text>
</comment>
<accession>A0A5N5IHL7</accession>
<evidence type="ECO:0000313" key="2">
    <source>
        <dbReference type="Proteomes" id="UP000327157"/>
    </source>
</evidence>
<proteinExistence type="predicted"/>
<dbReference type="AlphaFoldDB" id="A0A5N5IHL7"/>
<keyword evidence="1" id="KW-0675">Receptor</keyword>
<protein>
    <submittedName>
        <fullName evidence="1">LRR receptor-like serine/threonine-protein kinase</fullName>
    </submittedName>
</protein>
<reference evidence="1 2" key="1">
    <citation type="submission" date="2019-09" db="EMBL/GenBank/DDBJ databases">
        <authorList>
            <person name="Ou C."/>
        </authorList>
    </citation>
    <scope>NUCLEOTIDE SEQUENCE [LARGE SCALE GENOMIC DNA]</scope>
    <source>
        <strain evidence="1">S2</strain>
        <tissue evidence="1">Leaf</tissue>
    </source>
</reference>
<sequence>MHDSASRNMCWPFSFTPSRRASSAHVQYPDEVDDEDTVTMLPQLLLVSAVLSRTELTESAVRALNSIFEQWDTQPVPGLWNINGEPQ</sequence>
<dbReference type="Proteomes" id="UP000327157">
    <property type="component" value="Chromosome 5"/>
</dbReference>
<reference evidence="2" key="2">
    <citation type="submission" date="2019-10" db="EMBL/GenBank/DDBJ databases">
        <title>A de novo genome assembly of a pear dwarfing rootstock.</title>
        <authorList>
            <person name="Wang F."/>
            <person name="Wang J."/>
            <person name="Li S."/>
            <person name="Zhang Y."/>
            <person name="Fang M."/>
            <person name="Ma L."/>
            <person name="Zhao Y."/>
            <person name="Jiang S."/>
        </authorList>
    </citation>
    <scope>NUCLEOTIDE SEQUENCE [LARGE SCALE GENOMIC DNA]</scope>
</reference>
<organism evidence="1 2">
    <name type="scientific">Pyrus ussuriensis x Pyrus communis</name>
    <dbReference type="NCBI Taxonomy" id="2448454"/>
    <lineage>
        <taxon>Eukaryota</taxon>
        <taxon>Viridiplantae</taxon>
        <taxon>Streptophyta</taxon>
        <taxon>Embryophyta</taxon>
        <taxon>Tracheophyta</taxon>
        <taxon>Spermatophyta</taxon>
        <taxon>Magnoliopsida</taxon>
        <taxon>eudicotyledons</taxon>
        <taxon>Gunneridae</taxon>
        <taxon>Pentapetalae</taxon>
        <taxon>rosids</taxon>
        <taxon>fabids</taxon>
        <taxon>Rosales</taxon>
        <taxon>Rosaceae</taxon>
        <taxon>Amygdaloideae</taxon>
        <taxon>Maleae</taxon>
        <taxon>Pyrus</taxon>
    </lineage>
</organism>
<keyword evidence="2" id="KW-1185">Reference proteome</keyword>
<name>A0A5N5IHL7_9ROSA</name>
<dbReference type="OrthoDB" id="676979at2759"/>